<dbReference type="EMBL" id="JWHU01000026">
    <property type="protein sequence ID" value="KIU20073.1"/>
    <property type="molecule type" value="Genomic_DNA"/>
</dbReference>
<evidence type="ECO:0008006" key="11">
    <source>
        <dbReference type="Google" id="ProtNLM"/>
    </source>
</evidence>
<dbReference type="eggNOG" id="ENOG50331U3">
    <property type="taxonomic scope" value="Bacteria"/>
</dbReference>
<dbReference type="EMBL" id="JWHT01000033">
    <property type="protein sequence ID" value="KIU23659.1"/>
    <property type="molecule type" value="Genomic_DNA"/>
</dbReference>
<dbReference type="EMBL" id="CP020928">
    <property type="protein sequence ID" value="AWF94854.1"/>
    <property type="molecule type" value="Genomic_DNA"/>
</dbReference>
<evidence type="ECO:0000313" key="6">
    <source>
        <dbReference type="Proteomes" id="UP000032287"/>
    </source>
</evidence>
<gene>
    <name evidence="3" type="ORF">ab3b_01394</name>
    <name evidence="1" type="ORF">B6254_0429</name>
    <name evidence="4" type="ORF">B9D04_11060</name>
    <name evidence="5" type="ORF">FO435_02330</name>
    <name evidence="2" type="ORF">QX99_01438</name>
</gene>
<dbReference type="Proteomes" id="UP000320012">
    <property type="component" value="Unassembled WGS sequence"/>
</dbReference>
<evidence type="ECO:0000313" key="9">
    <source>
        <dbReference type="Proteomes" id="UP000244870"/>
    </source>
</evidence>
<keyword evidence="6" id="KW-1185">Reference proteome</keyword>
<organism evidence="3 7">
    <name type="scientific">Weissella cibaria</name>
    <dbReference type="NCBI Taxonomy" id="137591"/>
    <lineage>
        <taxon>Bacteria</taxon>
        <taxon>Bacillati</taxon>
        <taxon>Bacillota</taxon>
        <taxon>Bacilli</taxon>
        <taxon>Lactobacillales</taxon>
        <taxon>Lactobacillaceae</taxon>
        <taxon>Weissella</taxon>
    </lineage>
</organism>
<accession>A0A0D1KFJ3</accession>
<dbReference type="PATRIC" id="fig|137591.24.peg.1366"/>
<dbReference type="EMBL" id="VNHC01000002">
    <property type="protein sequence ID" value="TVV26809.1"/>
    <property type="molecule type" value="Genomic_DNA"/>
</dbReference>
<name>A0A0D1KFJ3_9LACO</name>
<dbReference type="Proteomes" id="UP000193588">
    <property type="component" value="Unassembled WGS sequence"/>
</dbReference>
<dbReference type="Proteomes" id="UP000032289">
    <property type="component" value="Unassembled WGS sequence"/>
</dbReference>
<evidence type="ECO:0000313" key="2">
    <source>
        <dbReference type="EMBL" id="KIU20073.1"/>
    </source>
</evidence>
<evidence type="ECO:0000313" key="1">
    <source>
        <dbReference type="EMBL" id="AWF94854.1"/>
    </source>
</evidence>
<proteinExistence type="predicted"/>
<dbReference type="Proteomes" id="UP000032287">
    <property type="component" value="Unassembled WGS sequence"/>
</dbReference>
<evidence type="ECO:0000313" key="8">
    <source>
        <dbReference type="Proteomes" id="UP000193588"/>
    </source>
</evidence>
<dbReference type="EMBL" id="NDXJ01000020">
    <property type="protein sequence ID" value="OSP87992.1"/>
    <property type="molecule type" value="Genomic_DNA"/>
</dbReference>
<evidence type="ECO:0000313" key="5">
    <source>
        <dbReference type="EMBL" id="TVV26809.1"/>
    </source>
</evidence>
<reference evidence="4 8" key="2">
    <citation type="submission" date="2017-04" db="EMBL/GenBank/DDBJ databases">
        <title>The genome sequence of Weissella cibaria isolated from wild Drosophila.</title>
        <authorList>
            <person name="Ricks N.J."/>
            <person name="Carroll C."/>
            <person name="Walters A."/>
            <person name="Newell P.D."/>
            <person name="Chaston J.M."/>
        </authorList>
    </citation>
    <scope>NUCLEOTIDE SEQUENCE [LARGE SCALE GENOMIC DNA]</scope>
    <source>
        <strain evidence="4 8">DmW_103</strain>
    </source>
</reference>
<evidence type="ECO:0000313" key="4">
    <source>
        <dbReference type="EMBL" id="OSP87992.1"/>
    </source>
</evidence>
<reference evidence="3" key="1">
    <citation type="journal article" date="2015" name="Microbiology (Mosc.)">
        <title>Genomics of the Weissella cibaria species with an examination of its metabolic traits.</title>
        <authorList>
            <person name="Lynch K.M."/>
            <person name="Lucid A."/>
            <person name="Arendt E.K."/>
            <person name="Sleator R.D."/>
            <person name="Lucey B."/>
            <person name="Coffey A."/>
        </authorList>
    </citation>
    <scope>NUCLEOTIDE SEQUENCE [LARGE SCALE GENOMIC DNA]</scope>
    <source>
        <strain evidence="3">AB3b</strain>
        <strain evidence="2">MG1</strain>
    </source>
</reference>
<dbReference type="STRING" id="137591.AO080_11535"/>
<reference evidence="1 9" key="3">
    <citation type="submission" date="2017-04" db="EMBL/GenBank/DDBJ databases">
        <title>Weissella cibaria strain m2 complete genome.</title>
        <authorList>
            <person name="Pan Q."/>
            <person name="Tan M."/>
            <person name="Yao F."/>
            <person name="Su S."/>
        </authorList>
    </citation>
    <scope>NUCLEOTIDE SEQUENCE [LARGE SCALE GENOMIC DNA]</scope>
    <source>
        <strain evidence="1 9">M2</strain>
    </source>
</reference>
<evidence type="ECO:0000313" key="7">
    <source>
        <dbReference type="Proteomes" id="UP000032289"/>
    </source>
</evidence>
<evidence type="ECO:0000313" key="3">
    <source>
        <dbReference type="EMBL" id="KIU23659.1"/>
    </source>
</evidence>
<reference evidence="5 10" key="4">
    <citation type="submission" date="2019-07" db="EMBL/GenBank/DDBJ databases">
        <title>Genome sequence of Weissella cibaria GK1.</title>
        <authorList>
            <person name="Choi H.-J."/>
        </authorList>
    </citation>
    <scope>NUCLEOTIDE SEQUENCE [LARGE SCALE GENOMIC DNA]</scope>
    <source>
        <strain evidence="5 10">GK1</strain>
    </source>
</reference>
<dbReference type="AlphaFoldDB" id="A0A0D1KFJ3"/>
<protein>
    <recommendedName>
        <fullName evidence="11">Chemotaxis protein</fullName>
    </recommendedName>
</protein>
<dbReference type="Proteomes" id="UP000244870">
    <property type="component" value="Chromosome"/>
</dbReference>
<dbReference type="OrthoDB" id="2146076at2"/>
<evidence type="ECO:0000313" key="10">
    <source>
        <dbReference type="Proteomes" id="UP000320012"/>
    </source>
</evidence>
<sequence>MAKMKFVSPQQYATNLGQVIQSTEDAGNKVAPFFEKLDDAIKADQVADMPKADFQEISVEFDEAVAVYKDASAKINAMAAPVRLMGLHQSMKKTFTEYAAATEAMAESLNVADQSIDMDKFKQSEADQDSLMEKFLVQVRRILTTAM</sequence>
<dbReference type="RefSeq" id="WP_043709240.1">
    <property type="nucleotide sequence ID" value="NZ_CABJFA010000005.1"/>
</dbReference>